<name>A0A1Q6A1H5_9SPHI</name>
<evidence type="ECO:0000256" key="1">
    <source>
        <dbReference type="SAM" id="SignalP"/>
    </source>
</evidence>
<reference evidence="3 4" key="1">
    <citation type="submission" date="2016-11" db="EMBL/GenBank/DDBJ databases">
        <title>Whole Genome Sequencing of Mucilaginibacter polytrichastri RG4-7(T) isolated from the moss sample.</title>
        <authorList>
            <person name="Li Y."/>
        </authorList>
    </citation>
    <scope>NUCLEOTIDE SEQUENCE [LARGE SCALE GENOMIC DNA]</scope>
    <source>
        <strain evidence="3 4">RG4-7</strain>
    </source>
</reference>
<feature type="domain" description="Outer membrane protein beta-barrel" evidence="2">
    <location>
        <begin position="91"/>
        <end position="250"/>
    </location>
</feature>
<dbReference type="InterPro" id="IPR025665">
    <property type="entry name" value="Beta-barrel_OMP_2"/>
</dbReference>
<evidence type="ECO:0000259" key="2">
    <source>
        <dbReference type="Pfam" id="PF13568"/>
    </source>
</evidence>
<protein>
    <recommendedName>
        <fullName evidence="2">Outer membrane protein beta-barrel domain-containing protein</fullName>
    </recommendedName>
</protein>
<dbReference type="STRING" id="1302689.RG47T_3294"/>
<dbReference type="RefSeq" id="WP_074490380.1">
    <property type="nucleotide sequence ID" value="NZ_FPAM01000024.1"/>
</dbReference>
<evidence type="ECO:0000313" key="3">
    <source>
        <dbReference type="EMBL" id="OKS87831.1"/>
    </source>
</evidence>
<feature type="chain" id="PRO_5010243217" description="Outer membrane protein beta-barrel domain-containing protein" evidence="1">
    <location>
        <begin position="20"/>
        <end position="274"/>
    </location>
</feature>
<keyword evidence="1" id="KW-0732">Signal</keyword>
<proteinExistence type="predicted"/>
<organism evidence="3 4">
    <name type="scientific">Mucilaginibacter polytrichastri</name>
    <dbReference type="NCBI Taxonomy" id="1302689"/>
    <lineage>
        <taxon>Bacteria</taxon>
        <taxon>Pseudomonadati</taxon>
        <taxon>Bacteroidota</taxon>
        <taxon>Sphingobacteriia</taxon>
        <taxon>Sphingobacteriales</taxon>
        <taxon>Sphingobacteriaceae</taxon>
        <taxon>Mucilaginibacter</taxon>
    </lineage>
</organism>
<evidence type="ECO:0000313" key="4">
    <source>
        <dbReference type="Proteomes" id="UP000186720"/>
    </source>
</evidence>
<dbReference type="Proteomes" id="UP000186720">
    <property type="component" value="Unassembled WGS sequence"/>
</dbReference>
<gene>
    <name evidence="3" type="ORF">RG47T_3294</name>
</gene>
<accession>A0A1Q6A1H5</accession>
<comment type="caution">
    <text evidence="3">The sequence shown here is derived from an EMBL/GenBank/DDBJ whole genome shotgun (WGS) entry which is preliminary data.</text>
</comment>
<dbReference type="AlphaFoldDB" id="A0A1Q6A1H5"/>
<sequence>MKRLIIIAMLFAGATGAFAQSTDTTKTVTDTAKTKKGFHISFGKGEGASHLNLNNKDTTEYREHSKAPGFAWGITFTRFDLGLTTLVDNGSFKLSPQNDFLRYRSWKTSNVGFDVLQFSYRFNSTFKIYVSGGFDWTLIRLRDNITIQRDQSTLTYVQDNIDYSKNRFSSTYIRVPLSFDFRTHEDASGRRWHFVAGPDLGFLINGRVKQISDENGKQKMNGDYHFAKTRYGAFTRVGYGSMGIFAKYYFNDMFENSPAQEGLKNFAFGIMVGF</sequence>
<feature type="signal peptide" evidence="1">
    <location>
        <begin position="1"/>
        <end position="19"/>
    </location>
</feature>
<dbReference type="Pfam" id="PF13568">
    <property type="entry name" value="OMP_b-brl_2"/>
    <property type="match status" value="1"/>
</dbReference>
<dbReference type="EMBL" id="MPPL01000001">
    <property type="protein sequence ID" value="OKS87831.1"/>
    <property type="molecule type" value="Genomic_DNA"/>
</dbReference>
<keyword evidence="4" id="KW-1185">Reference proteome</keyword>
<dbReference type="OrthoDB" id="666719at2"/>